<dbReference type="EMBL" id="JAUTAL010000001">
    <property type="protein sequence ID" value="MDQ1095142.1"/>
    <property type="molecule type" value="Genomic_DNA"/>
</dbReference>
<evidence type="ECO:0000313" key="1">
    <source>
        <dbReference type="EMBL" id="MDQ1095142.1"/>
    </source>
</evidence>
<dbReference type="Proteomes" id="UP001225072">
    <property type="component" value="Unassembled WGS sequence"/>
</dbReference>
<comment type="caution">
    <text evidence="1">The sequence shown here is derived from an EMBL/GenBank/DDBJ whole genome shotgun (WGS) entry which is preliminary data.</text>
</comment>
<evidence type="ECO:0008006" key="3">
    <source>
        <dbReference type="Google" id="ProtNLM"/>
    </source>
</evidence>
<proteinExistence type="predicted"/>
<dbReference type="InterPro" id="IPR017853">
    <property type="entry name" value="GH"/>
</dbReference>
<reference evidence="1 2" key="1">
    <citation type="submission" date="2023-07" db="EMBL/GenBank/DDBJ databases">
        <title>Functional and genomic diversity of the sorghum phyllosphere microbiome.</title>
        <authorList>
            <person name="Shade A."/>
        </authorList>
    </citation>
    <scope>NUCLEOTIDE SEQUENCE [LARGE SCALE GENOMIC DNA]</scope>
    <source>
        <strain evidence="1 2">SORGH_AS_1064</strain>
    </source>
</reference>
<dbReference type="Gene3D" id="3.20.20.80">
    <property type="entry name" value="Glycosidases"/>
    <property type="match status" value="1"/>
</dbReference>
<keyword evidence="2" id="KW-1185">Reference proteome</keyword>
<protein>
    <recommendedName>
        <fullName evidence="3">Glycoside hydrolase family 42 N-terminal domain-containing protein</fullName>
    </recommendedName>
</protein>
<organism evidence="1 2">
    <name type="scientific">Chryseobacterium camelliae</name>
    <dbReference type="NCBI Taxonomy" id="1265445"/>
    <lineage>
        <taxon>Bacteria</taxon>
        <taxon>Pseudomonadati</taxon>
        <taxon>Bacteroidota</taxon>
        <taxon>Flavobacteriia</taxon>
        <taxon>Flavobacteriales</taxon>
        <taxon>Weeksellaceae</taxon>
        <taxon>Chryseobacterium group</taxon>
        <taxon>Chryseobacterium</taxon>
    </lineage>
</organism>
<sequence>MAKILSILSLSFLSFFAAGQKIPILGFVGIPESNATVSNYKKMKEAGFSISLMTFSDHQNALKALDAASQSNIKLILSYPELYSEPQESISKIKNHAALGGYYLGDEPRPRDFKDFKKFAETIKVYDPAPVFYANLFPNYTTPQQIDGLSYIDYIRRAINEIPFSFISFDNYPLVNNKVRPGFYENLELVRRESGNSNKPFWAFACTAIHFDYLKPTLAGLKLQQFSNLLYGAQGLQYFTYWTMTSDPNWKKDHYSYAIVDDQGNPTPTYTIVKELNEQIQRVAWVFLGAKSDAVFHIGDEIPQGTTKLKFVPEPFQVFSTRRKNAMISFMTASKNKFIIVQNKSLSENLILDYKLKSTLKKVHNLSGKEENLLKQKMYSDIILPGDILIFVKDRK</sequence>
<evidence type="ECO:0000313" key="2">
    <source>
        <dbReference type="Proteomes" id="UP001225072"/>
    </source>
</evidence>
<dbReference type="RefSeq" id="WP_307445665.1">
    <property type="nucleotide sequence ID" value="NZ_JAUTAL010000001.1"/>
</dbReference>
<accession>A0ABU0TDI6</accession>
<gene>
    <name evidence="1" type="ORF">QE404_000289</name>
</gene>
<name>A0ABU0TDI6_9FLAO</name>
<dbReference type="SUPFAM" id="SSF51445">
    <property type="entry name" value="(Trans)glycosidases"/>
    <property type="match status" value="1"/>
</dbReference>